<dbReference type="GO" id="GO:0005509">
    <property type="term" value="F:calcium ion binding"/>
    <property type="evidence" value="ECO:0007669"/>
    <property type="project" value="InterPro"/>
</dbReference>
<evidence type="ECO:0000256" key="2">
    <source>
        <dbReference type="ARBA" id="ARBA00022737"/>
    </source>
</evidence>
<evidence type="ECO:0000313" key="10">
    <source>
        <dbReference type="Proteomes" id="UP000054928"/>
    </source>
</evidence>
<dbReference type="GO" id="GO:0051639">
    <property type="term" value="P:actin filament network formation"/>
    <property type="evidence" value="ECO:0007669"/>
    <property type="project" value="TreeGrafter"/>
</dbReference>
<keyword evidence="10" id="KW-1185">Reference proteome</keyword>
<feature type="domain" description="Calponin-homology (CH)" evidence="7">
    <location>
        <begin position="766"/>
        <end position="872"/>
    </location>
</feature>
<feature type="compositionally biased region" description="Polar residues" evidence="5">
    <location>
        <begin position="408"/>
        <end position="419"/>
    </location>
</feature>
<feature type="chain" id="PRO_5006058832" evidence="6">
    <location>
        <begin position="24"/>
        <end position="997"/>
    </location>
</feature>
<dbReference type="PANTHER" id="PTHR19961">
    <property type="entry name" value="FIMBRIN/PLASTIN"/>
    <property type="match status" value="1"/>
</dbReference>
<evidence type="ECO:0000256" key="1">
    <source>
        <dbReference type="ARBA" id="ARBA00022723"/>
    </source>
</evidence>
<dbReference type="Proteomes" id="UP000054928">
    <property type="component" value="Unassembled WGS sequence"/>
</dbReference>
<dbReference type="InterPro" id="IPR036872">
    <property type="entry name" value="CH_dom_sf"/>
</dbReference>
<keyword evidence="2" id="KW-0677">Repeat</keyword>
<dbReference type="InterPro" id="IPR011992">
    <property type="entry name" value="EF-hand-dom_pair"/>
</dbReference>
<feature type="compositionally biased region" description="Polar residues" evidence="5">
    <location>
        <begin position="299"/>
        <end position="319"/>
    </location>
</feature>
<feature type="compositionally biased region" description="Polar residues" evidence="5">
    <location>
        <begin position="260"/>
        <end position="274"/>
    </location>
</feature>
<dbReference type="GO" id="GO:0051017">
    <property type="term" value="P:actin filament bundle assembly"/>
    <property type="evidence" value="ECO:0007669"/>
    <property type="project" value="InterPro"/>
</dbReference>
<feature type="signal peptide" evidence="6">
    <location>
        <begin position="1"/>
        <end position="23"/>
    </location>
</feature>
<dbReference type="Pfam" id="PF00307">
    <property type="entry name" value="CH"/>
    <property type="match status" value="4"/>
</dbReference>
<evidence type="ECO:0000256" key="5">
    <source>
        <dbReference type="SAM" id="MobiDB-lite"/>
    </source>
</evidence>
<feature type="compositionally biased region" description="Polar residues" evidence="5">
    <location>
        <begin position="350"/>
        <end position="376"/>
    </location>
</feature>
<evidence type="ECO:0000259" key="7">
    <source>
        <dbReference type="PROSITE" id="PS50021"/>
    </source>
</evidence>
<dbReference type="FunFam" id="1.10.418.10:FF:000092">
    <property type="entry name" value="Fimbrin, putative"/>
    <property type="match status" value="1"/>
</dbReference>
<dbReference type="RefSeq" id="XP_024579743.1">
    <property type="nucleotide sequence ID" value="XM_024729357.1"/>
</dbReference>
<dbReference type="OMA" id="QWPPAGT"/>
<reference evidence="10" key="1">
    <citation type="submission" date="2014-09" db="EMBL/GenBank/DDBJ databases">
        <authorList>
            <person name="Sharma Rahul"/>
            <person name="Thines Marco"/>
        </authorList>
    </citation>
    <scope>NUCLEOTIDE SEQUENCE [LARGE SCALE GENOMIC DNA]</scope>
</reference>
<keyword evidence="4" id="KW-0009">Actin-binding</keyword>
<dbReference type="FunFam" id="1.10.418.10:FF:000010">
    <property type="entry name" value="Plastin-3 isoform 1"/>
    <property type="match status" value="1"/>
</dbReference>
<dbReference type="InterPro" id="IPR001715">
    <property type="entry name" value="CH_dom"/>
</dbReference>
<dbReference type="SMART" id="SM00033">
    <property type="entry name" value="CH"/>
    <property type="match status" value="4"/>
</dbReference>
<feature type="region of interest" description="Disordered" evidence="5">
    <location>
        <begin position="260"/>
        <end position="440"/>
    </location>
</feature>
<dbReference type="SUPFAM" id="SSF47576">
    <property type="entry name" value="Calponin-homology domain, CH-domain"/>
    <property type="match status" value="1"/>
</dbReference>
<evidence type="ECO:0000256" key="4">
    <source>
        <dbReference type="ARBA" id="ARBA00023203"/>
    </source>
</evidence>
<dbReference type="SUPFAM" id="SSF47473">
    <property type="entry name" value="EF-hand"/>
    <property type="match status" value="1"/>
</dbReference>
<keyword evidence="3" id="KW-0106">Calcium</keyword>
<dbReference type="AlphaFoldDB" id="A0A0P1AQ07"/>
<evidence type="ECO:0000256" key="3">
    <source>
        <dbReference type="ARBA" id="ARBA00022837"/>
    </source>
</evidence>
<feature type="domain" description="Calponin-homology (CH)" evidence="7">
    <location>
        <begin position="495"/>
        <end position="614"/>
    </location>
</feature>
<dbReference type="PANTHER" id="PTHR19961:SF18">
    <property type="entry name" value="FI19014P1"/>
    <property type="match status" value="1"/>
</dbReference>
<dbReference type="Gene3D" id="1.10.418.10">
    <property type="entry name" value="Calponin-like domain"/>
    <property type="match status" value="4"/>
</dbReference>
<sequence length="997" mass="108813">MMKLFPLVVSVLIALLTCTLVLSEECTSDELANIGSIYSSAMTDACPDMNSAAGDMSASYCTPDCIAFITDALDKLPDCSTSGVNIKAAVQATIDYCEAGKADTSNVLTGSLSTSSNANASNSNEVKADPIIYAQFLKFSPKEIHELKRVFKEHDNDYAAAVSVNELPTVLQKLGENVTPNQTNVMLQQIKLERPDQISFHEFLELLYDFRNGAIALDPVLLMEHASVTPTPKVAPVPVPVASSGFVETTPVFANRKTSASVTEPTYQTPTFVQKAQWPPTGTPSTPTSSSAPVVHKPQWSSTGTQGASWGHTPSSASQMAPPITVPSTKAQWPPVSEPSTPPAPVRTGKWSSPNGDKSTITSQWPPRATSPSVTKPQWPPTSDVASKSSVTGKDSPTIVSPKPQWPPSASSITVSPKSPSDAPKRAQWPPASSSPVPPPVVRTPPISPATEFVGKTVDAHTLNVLQRRASAAAQYNSTIHEVKGTAGGVHSYSEEETVAFTEHINNVLHADNDVASLMPIGVDGGLFRAVCDGVLLCKLINAAVPETIDERALNFVKRTKELNVYQKTENQNLCINAAKTIGCSVVNIGPDDLIEGKPILVLGIVWQIIKIQLTSTINLKNHPELMRLLLDGETLEAFMKLPPDQILLRWMNYHLKAAGHPKKVTNFSTDVQDASAYSVLLHHIAPQHCDLCNESIPEERAAHVIQNARRLKVETFIKPRDITSGNPKLNMSFVAQLFNTCPALDVIEEERKQLEEILYDDVGDTREERVFRMWINSLAIDDVYINHLYSDLSDGMKLLKVLDKIQKGIVAWNKVNMVAPNKFKQVENCNYCVVLGKQLKFSLVNVGGADIFEGAKKMILSIVWQSMRYQQLKILSELAAGRGEITDKDIIAWANNKVRQNGRVQGNIVSFRDPSLADGLYLLDLVHAVEPRAVNWDMVLQDKADDAKASNAKYAISCAQKIGATVFLTFEDIVEVKPKMMMTFVASLMLVDHQRS</sequence>
<dbReference type="OrthoDB" id="431378at2759"/>
<feature type="domain" description="Calponin-homology (CH)" evidence="7">
    <location>
        <begin position="642"/>
        <end position="743"/>
    </location>
</feature>
<name>A0A0P1AQ07_PLAHL</name>
<dbReference type="GeneID" id="36408628"/>
<dbReference type="GO" id="GO:0005737">
    <property type="term" value="C:cytoplasm"/>
    <property type="evidence" value="ECO:0007669"/>
    <property type="project" value="TreeGrafter"/>
</dbReference>
<dbReference type="PROSITE" id="PS50222">
    <property type="entry name" value="EF_HAND_2"/>
    <property type="match status" value="1"/>
</dbReference>
<evidence type="ECO:0000259" key="8">
    <source>
        <dbReference type="PROSITE" id="PS50222"/>
    </source>
</evidence>
<feature type="compositionally biased region" description="Low complexity" evidence="5">
    <location>
        <begin position="279"/>
        <end position="291"/>
    </location>
</feature>
<dbReference type="STRING" id="4781.A0A0P1AQ07"/>
<keyword evidence="1" id="KW-0479">Metal-binding</keyword>
<keyword evidence="6" id="KW-0732">Signal</keyword>
<dbReference type="InterPro" id="IPR001589">
    <property type="entry name" value="Actinin_actin-bd_CS"/>
</dbReference>
<dbReference type="PROSITE" id="PS50021">
    <property type="entry name" value="CH"/>
    <property type="match status" value="4"/>
</dbReference>
<dbReference type="InterPro" id="IPR002048">
    <property type="entry name" value="EF_hand_dom"/>
</dbReference>
<dbReference type="FunFam" id="1.10.418.10:FF:000086">
    <property type="entry name" value="Fimbrin-like protein"/>
    <property type="match status" value="1"/>
</dbReference>
<feature type="compositionally biased region" description="Polar residues" evidence="5">
    <location>
        <begin position="384"/>
        <end position="399"/>
    </location>
</feature>
<feature type="domain" description="Calponin-homology (CH)" evidence="7">
    <location>
        <begin position="885"/>
        <end position="994"/>
    </location>
</feature>
<dbReference type="EMBL" id="CCYD01000666">
    <property type="protein sequence ID" value="CEG43374.1"/>
    <property type="molecule type" value="Genomic_DNA"/>
</dbReference>
<dbReference type="GO" id="GO:0005576">
    <property type="term" value="C:extracellular region"/>
    <property type="evidence" value="ECO:0007669"/>
    <property type="project" value="InterPro"/>
</dbReference>
<accession>A0A0P1AQ07</accession>
<dbReference type="PROSITE" id="PS00019">
    <property type="entry name" value="ACTININ_1"/>
    <property type="match status" value="1"/>
</dbReference>
<dbReference type="GO" id="GO:0051015">
    <property type="term" value="F:actin filament binding"/>
    <property type="evidence" value="ECO:0007669"/>
    <property type="project" value="InterPro"/>
</dbReference>
<dbReference type="Gene3D" id="1.10.238.10">
    <property type="entry name" value="EF-hand"/>
    <property type="match status" value="1"/>
</dbReference>
<dbReference type="InterPro" id="IPR039959">
    <property type="entry name" value="Fimbrin/Plastin"/>
</dbReference>
<dbReference type="GO" id="GO:0032432">
    <property type="term" value="C:actin filament bundle"/>
    <property type="evidence" value="ECO:0007669"/>
    <property type="project" value="TreeGrafter"/>
</dbReference>
<proteinExistence type="predicted"/>
<dbReference type="CDD" id="cd21218">
    <property type="entry name" value="CH_PLS_FIM_rpt2"/>
    <property type="match status" value="1"/>
</dbReference>
<dbReference type="SMART" id="SM01187">
    <property type="entry name" value="Elicitin"/>
    <property type="match status" value="1"/>
</dbReference>
<dbReference type="GO" id="GO:0005884">
    <property type="term" value="C:actin filament"/>
    <property type="evidence" value="ECO:0007669"/>
    <property type="project" value="TreeGrafter"/>
</dbReference>
<feature type="domain" description="EF-hand" evidence="8">
    <location>
        <begin position="142"/>
        <end position="177"/>
    </location>
</feature>
<dbReference type="CDD" id="cd21220">
    <property type="entry name" value="CH_PLS_FIM_rpt4"/>
    <property type="match status" value="1"/>
</dbReference>
<dbReference type="InterPro" id="IPR002200">
    <property type="entry name" value="Elicitin"/>
</dbReference>
<dbReference type="CDD" id="cd21219">
    <property type="entry name" value="CH_PLS_FIM_rpt3"/>
    <property type="match status" value="1"/>
</dbReference>
<evidence type="ECO:0000256" key="6">
    <source>
        <dbReference type="SAM" id="SignalP"/>
    </source>
</evidence>
<dbReference type="PROSITE" id="PS00020">
    <property type="entry name" value="ACTININ_2"/>
    <property type="match status" value="1"/>
</dbReference>
<evidence type="ECO:0000313" key="9">
    <source>
        <dbReference type="EMBL" id="CEG43374.1"/>
    </source>
</evidence>
<organism evidence="9 10">
    <name type="scientific">Plasmopara halstedii</name>
    <name type="common">Downy mildew of sunflower</name>
    <dbReference type="NCBI Taxonomy" id="4781"/>
    <lineage>
        <taxon>Eukaryota</taxon>
        <taxon>Sar</taxon>
        <taxon>Stramenopiles</taxon>
        <taxon>Oomycota</taxon>
        <taxon>Peronosporomycetes</taxon>
        <taxon>Peronosporales</taxon>
        <taxon>Peronosporaceae</taxon>
        <taxon>Plasmopara</taxon>
    </lineage>
</organism>
<feature type="compositionally biased region" description="Pro residues" evidence="5">
    <location>
        <begin position="336"/>
        <end position="345"/>
    </location>
</feature>
<protein>
    <submittedName>
        <fullName evidence="9">Fimbrin-like protein</fullName>
    </submittedName>
</protein>